<sequence>MKFYVSFLIFISVVLSGFSQKDISGTYDAQNIEKLYIFTDEVFKINLKTSKTDKIILTSHSEGEYFNDIFLNMELLQDRMILTTQFREILQSGYDKLSAHKVFSLEITLEIPEYLEVFIKSNIASVSGIGTYENLEIELKSGSCELKNFQGNALVNIYKGSIDVQTQNAEITAISRNGKVVVPPAMTGKNKIELTTINGNIRVREY</sequence>
<dbReference type="AlphaFoldDB" id="H2BUZ2"/>
<evidence type="ECO:0000313" key="1">
    <source>
        <dbReference type="EMBL" id="EHQ02840.1"/>
    </source>
</evidence>
<organism evidence="1 2">
    <name type="scientific">Gillisia limnaea (strain DSM 15749 / LMG 21470 / R-8282)</name>
    <dbReference type="NCBI Taxonomy" id="865937"/>
    <lineage>
        <taxon>Bacteria</taxon>
        <taxon>Pseudomonadati</taxon>
        <taxon>Bacteroidota</taxon>
        <taxon>Flavobacteriia</taxon>
        <taxon>Flavobacteriales</taxon>
        <taxon>Flavobacteriaceae</taxon>
        <taxon>Gillisia</taxon>
    </lineage>
</organism>
<dbReference type="RefSeq" id="WP_006989150.1">
    <property type="nucleotide sequence ID" value="NZ_JH594606.1"/>
</dbReference>
<protein>
    <submittedName>
        <fullName evidence="1">Secreted protein</fullName>
    </submittedName>
</protein>
<dbReference type="Proteomes" id="UP000003844">
    <property type="component" value="Unassembled WGS sequence"/>
</dbReference>
<dbReference type="OrthoDB" id="1144071at2"/>
<dbReference type="EMBL" id="JH594606">
    <property type="protein sequence ID" value="EHQ02840.1"/>
    <property type="molecule type" value="Genomic_DNA"/>
</dbReference>
<reference evidence="2" key="1">
    <citation type="journal article" date="2012" name="Stand. Genomic Sci.">
        <title>Genome sequence of the Antarctic rhodopsins-containing flavobacterium Gillisia limnaea type strain (R-8282(T)).</title>
        <authorList>
            <person name="Riedel T."/>
            <person name="Held B."/>
            <person name="Nolan M."/>
            <person name="Lucas S."/>
            <person name="Lapidus A."/>
            <person name="Tice H."/>
            <person name="Del Rio T.G."/>
            <person name="Cheng J.F."/>
            <person name="Han C."/>
            <person name="Tapia R."/>
            <person name="Goodwin L.A."/>
            <person name="Pitluck S."/>
            <person name="Liolios K."/>
            <person name="Mavromatis K."/>
            <person name="Pagani I."/>
            <person name="Ivanova N."/>
            <person name="Mikhailova N."/>
            <person name="Pati A."/>
            <person name="Chen A."/>
            <person name="Palaniappan K."/>
            <person name="Land M."/>
            <person name="Rohde M."/>
            <person name="Tindall B.J."/>
            <person name="Detter J.C."/>
            <person name="Goker M."/>
            <person name="Bristow J."/>
            <person name="Eisen J.A."/>
            <person name="Markowitz V."/>
            <person name="Hugenholtz P."/>
            <person name="Kyrpides N.C."/>
            <person name="Klenk H.P."/>
            <person name="Woyke T."/>
        </authorList>
    </citation>
    <scope>NUCLEOTIDE SEQUENCE [LARGE SCALE GENOMIC DNA]</scope>
    <source>
        <strain evidence="2">DSM 15749 / LMG 21470 / R-8282</strain>
    </source>
</reference>
<dbReference type="STRING" id="865937.Gilli_2207"/>
<keyword evidence="2" id="KW-1185">Reference proteome</keyword>
<proteinExistence type="predicted"/>
<accession>H2BUZ2</accession>
<evidence type="ECO:0000313" key="2">
    <source>
        <dbReference type="Proteomes" id="UP000003844"/>
    </source>
</evidence>
<gene>
    <name evidence="1" type="ORF">Gilli_2207</name>
</gene>
<dbReference type="HOGENOM" id="CLU_110643_0_0_10"/>
<name>H2BUZ2_GILLR</name>
<dbReference type="eggNOG" id="ENOG50332W8">
    <property type="taxonomic scope" value="Bacteria"/>
</dbReference>